<evidence type="ECO:0008006" key="3">
    <source>
        <dbReference type="Google" id="ProtNLM"/>
    </source>
</evidence>
<evidence type="ECO:0000313" key="1">
    <source>
        <dbReference type="EMBL" id="SHI77110.1"/>
    </source>
</evidence>
<dbReference type="RefSeq" id="WP_073179151.1">
    <property type="nucleotide sequence ID" value="NZ_FQYI01000004.1"/>
</dbReference>
<dbReference type="Gene3D" id="3.90.550.10">
    <property type="entry name" value="Spore Coat Polysaccharide Biosynthesis Protein SpsA, Chain A"/>
    <property type="match status" value="1"/>
</dbReference>
<dbReference type="InterPro" id="IPR029044">
    <property type="entry name" value="Nucleotide-diphossugar_trans"/>
</dbReference>
<dbReference type="OrthoDB" id="1266448at2"/>
<accession>A0A1M6DVG2</accession>
<dbReference type="EMBL" id="FQYI01000004">
    <property type="protein sequence ID" value="SHI77110.1"/>
    <property type="molecule type" value="Genomic_DNA"/>
</dbReference>
<dbReference type="AlphaFoldDB" id="A0A1M6DVG2"/>
<protein>
    <recommendedName>
        <fullName evidence="3">Glycosyl transferase family 2</fullName>
    </recommendedName>
</protein>
<sequence>MEKLPISICILSWDNRISLENSLKSYRKHGLLDLSDDITILFQEGSTHDEKLAEKFGVKFISLKENIGIGKGIIRLAENAGYEHFLFLENDWELVENRETLSAELSEGLELLNNGFHIIRFRSRKKPGHPLYSIRHKGNELNYYDDWHKVSSPHLLESLHWLDPAEQFPDKIQKKGKFFVTTSRWANWTNNPFLMRKELFLQKIAPFAGEGVQFERIIAPWWVQQDFKIAQGEGLFMHNDLKKYPTPRILARIKKRIRRLLNL</sequence>
<dbReference type="STRING" id="1118202.SAMN05443429_104108"/>
<evidence type="ECO:0000313" key="2">
    <source>
        <dbReference type="Proteomes" id="UP000184335"/>
    </source>
</evidence>
<name>A0A1M6DVG2_9FLAO</name>
<keyword evidence="2" id="KW-1185">Reference proteome</keyword>
<proteinExistence type="predicted"/>
<dbReference type="SUPFAM" id="SSF53448">
    <property type="entry name" value="Nucleotide-diphospho-sugar transferases"/>
    <property type="match status" value="1"/>
</dbReference>
<reference evidence="1 2" key="1">
    <citation type="submission" date="2016-11" db="EMBL/GenBank/DDBJ databases">
        <authorList>
            <person name="Jaros S."/>
            <person name="Januszkiewicz K."/>
            <person name="Wedrychowicz H."/>
        </authorList>
    </citation>
    <scope>NUCLEOTIDE SEQUENCE [LARGE SCALE GENOMIC DNA]</scope>
    <source>
        <strain evidence="1 2">DSM 25479</strain>
    </source>
</reference>
<organism evidence="1 2">
    <name type="scientific">Cruoricaptor ignavus</name>
    <dbReference type="NCBI Taxonomy" id="1118202"/>
    <lineage>
        <taxon>Bacteria</taxon>
        <taxon>Pseudomonadati</taxon>
        <taxon>Bacteroidota</taxon>
        <taxon>Flavobacteriia</taxon>
        <taxon>Flavobacteriales</taxon>
        <taxon>Weeksellaceae</taxon>
        <taxon>Cruoricaptor</taxon>
    </lineage>
</organism>
<dbReference type="Proteomes" id="UP000184335">
    <property type="component" value="Unassembled WGS sequence"/>
</dbReference>
<gene>
    <name evidence="1" type="ORF">SAMN05443429_104108</name>
</gene>